<evidence type="ECO:0008006" key="4">
    <source>
        <dbReference type="Google" id="ProtNLM"/>
    </source>
</evidence>
<keyword evidence="3" id="KW-1185">Reference proteome</keyword>
<evidence type="ECO:0000256" key="1">
    <source>
        <dbReference type="SAM" id="MobiDB-lite"/>
    </source>
</evidence>
<organism evidence="2 3">
    <name type="scientific">Archaeoglobus veneficus (strain DSM 11195 / SNP6)</name>
    <dbReference type="NCBI Taxonomy" id="693661"/>
    <lineage>
        <taxon>Archaea</taxon>
        <taxon>Methanobacteriati</taxon>
        <taxon>Methanobacteriota</taxon>
        <taxon>Archaeoglobi</taxon>
        <taxon>Archaeoglobales</taxon>
        <taxon>Archaeoglobaceae</taxon>
        <taxon>Archaeoglobus</taxon>
    </lineage>
</organism>
<dbReference type="EMBL" id="CP002588">
    <property type="protein sequence ID" value="AEA46854.1"/>
    <property type="molecule type" value="Genomic_DNA"/>
</dbReference>
<evidence type="ECO:0000313" key="2">
    <source>
        <dbReference type="EMBL" id="AEA46854.1"/>
    </source>
</evidence>
<feature type="compositionally biased region" description="Basic and acidic residues" evidence="1">
    <location>
        <begin position="503"/>
        <end position="514"/>
    </location>
</feature>
<dbReference type="RefSeq" id="WP_013683526.1">
    <property type="nucleotide sequence ID" value="NC_015320.1"/>
</dbReference>
<dbReference type="eggNOG" id="arCOG09449">
    <property type="taxonomic scope" value="Archaea"/>
</dbReference>
<accession>F2KS13</accession>
<dbReference type="HOGENOM" id="CLU_410299_0_0_2"/>
<name>F2KS13_ARCVS</name>
<dbReference type="OrthoDB" id="240412at2157"/>
<proteinExistence type="predicted"/>
<feature type="region of interest" description="Disordered" evidence="1">
    <location>
        <begin position="503"/>
        <end position="540"/>
    </location>
</feature>
<dbReference type="InterPro" id="IPR008969">
    <property type="entry name" value="CarboxyPept-like_regulatory"/>
</dbReference>
<dbReference type="eggNOG" id="arCOG05791">
    <property type="taxonomic scope" value="Archaea"/>
</dbReference>
<dbReference type="SUPFAM" id="SSF49464">
    <property type="entry name" value="Carboxypeptidase regulatory domain-like"/>
    <property type="match status" value="1"/>
</dbReference>
<reference evidence="2 3" key="1">
    <citation type="submission" date="2011-03" db="EMBL/GenBank/DDBJ databases">
        <title>The complete genome of Archaeoglobus veneficus SNP6.</title>
        <authorList>
            <consortium name="US DOE Joint Genome Institute (JGI-PGF)"/>
            <person name="Lucas S."/>
            <person name="Copeland A."/>
            <person name="Lapidus A."/>
            <person name="Bruce D."/>
            <person name="Goodwin L."/>
            <person name="Pitluck S."/>
            <person name="Kyrpides N."/>
            <person name="Mavromatis K."/>
            <person name="Pagani I."/>
            <person name="Ivanova N."/>
            <person name="Mikhailova N."/>
            <person name="Lu M."/>
            <person name="Detter J.C."/>
            <person name="Tapia R."/>
            <person name="Han C."/>
            <person name="Land M."/>
            <person name="Hauser L."/>
            <person name="Markowitz V."/>
            <person name="Cheng J.-F."/>
            <person name="Hugenholtz P."/>
            <person name="Woyke T."/>
            <person name="Wu D."/>
            <person name="Spring S."/>
            <person name="Brambilla E."/>
            <person name="Klenk H.-P."/>
            <person name="Eisen J.A."/>
        </authorList>
    </citation>
    <scope>NUCLEOTIDE SEQUENCE [LARGE SCALE GENOMIC DNA]</scope>
    <source>
        <strain>SNP6</strain>
    </source>
</reference>
<dbReference type="STRING" id="693661.Arcve_0839"/>
<feature type="compositionally biased region" description="Low complexity" evidence="1">
    <location>
        <begin position="515"/>
        <end position="525"/>
    </location>
</feature>
<evidence type="ECO:0000313" key="3">
    <source>
        <dbReference type="Proteomes" id="UP000008136"/>
    </source>
</evidence>
<dbReference type="Gene3D" id="2.60.40.1120">
    <property type="entry name" value="Carboxypeptidase-like, regulatory domain"/>
    <property type="match status" value="1"/>
</dbReference>
<dbReference type="KEGG" id="ave:Arcve_0839"/>
<gene>
    <name evidence="2" type="ordered locus">Arcve_0839</name>
</gene>
<dbReference type="GeneID" id="10393942"/>
<sequence length="669" mass="73329">MLKNLATCWILLTAMLFLLTPASAQGALKISAPSEAYVGDPVEITVTDLFGNPVEDVTVYVNAQEIGKTDSNGKITYTFDSEGIYILTATKLGYLPAASVSISVEAQSTTPEETQTETPVTTPEQEIEVLEGAVIPVSIVSDSVVFQFESATRQKFSVSPTAFFTDGRTNAVLIGDISDSGCYRIEGVVKGEVNVNGKNWKVISVEDYEKLSTQSVSLETLKERASDYVAKEVIVNAYLRETPFEVGYAYVPGVDVYPGSLSDDEETPLLDDVKDLLSDREVEYSDFPTLRISGPVDAYGNNYQAYWKNAYGSVKGLVLPVDFVSGILDEDVLKYLPDERYLLFVENLDIKAEKTTIKEIRENPERYYGKVVELDVTGIGVTKSAKEMLSTVFPAAAASPVDVYLVLYGFFQDVPTKETSIPAFGVSSNPNAISMEDHPDGHYRVKCRVLILKELDDNMPKEPVLIIFEAMRIDRDETPIDETGKNLLLGYVDMLKSYVLGEEHKEGEHEEKPTPTETPESTIVPTPTPTPKSEGGQTNLSSLTVDITPDKITASPGDSINLRLKVDWEPEDWKGQANVIIVLSAAGFEKKYELPGVYLENPPIENEFSYTLPDNLPPLTYKAKIIVEAGGKEAEDSVDITIPAGKTPGFEVLTAIAAVGAACLRRFRS</sequence>
<protein>
    <recommendedName>
        <fullName evidence="4">Carboxypeptidase regulatory-like domain-containing protein</fullName>
    </recommendedName>
</protein>
<dbReference type="Proteomes" id="UP000008136">
    <property type="component" value="Chromosome"/>
</dbReference>
<dbReference type="AlphaFoldDB" id="F2KS13"/>